<evidence type="ECO:0000256" key="1">
    <source>
        <dbReference type="ARBA" id="ARBA00004340"/>
    </source>
</evidence>
<organism evidence="5 6">
    <name type="scientific">Dentiscutata erythropus</name>
    <dbReference type="NCBI Taxonomy" id="1348616"/>
    <lineage>
        <taxon>Eukaryota</taxon>
        <taxon>Fungi</taxon>
        <taxon>Fungi incertae sedis</taxon>
        <taxon>Mucoromycota</taxon>
        <taxon>Glomeromycotina</taxon>
        <taxon>Glomeromycetes</taxon>
        <taxon>Diversisporales</taxon>
        <taxon>Gigasporaceae</taxon>
        <taxon>Dentiscutata</taxon>
    </lineage>
</organism>
<gene>
    <name evidence="5" type="ORF">DERYTH_LOCUS14429</name>
</gene>
<feature type="non-terminal residue" evidence="5">
    <location>
        <position position="333"/>
    </location>
</feature>
<dbReference type="Proteomes" id="UP000789405">
    <property type="component" value="Unassembled WGS sequence"/>
</dbReference>
<proteinExistence type="predicted"/>
<comment type="caution">
    <text evidence="5">The sequence shown here is derived from an EMBL/GenBank/DDBJ whole genome shotgun (WGS) entry which is preliminary data.</text>
</comment>
<evidence type="ECO:0000313" key="5">
    <source>
        <dbReference type="EMBL" id="CAG8722412.1"/>
    </source>
</evidence>
<keyword evidence="6" id="KW-1185">Reference proteome</keyword>
<name>A0A9N9NCK9_9GLOM</name>
<evidence type="ECO:0000256" key="2">
    <source>
        <dbReference type="ARBA" id="ARBA00004613"/>
    </source>
</evidence>
<sequence>DSVFGIKYDGNTIVDDLRKVIWKEEIKVPEHVKAKDLLLYQVNINLNTQNPQRAALGNPDANIVTDLGGQKLRPIDNVENKFSAPANEHIHIIIEVPVVAEATLETTEGEPSYKRAIEQIANILDRQMPSTKYFFLSFFKKPRISLSNTIVFTMNSTNKNFDEQFVWDDRAENQHMEDQKDSLALVWYDSKSKKDLLSVYDVSLPYRISGTADVLVMDEKFYNVLDYHSGIRAGFELKKTVQDYDVNQAIAKLIVANIHSNYAVFLVLTDLNNSWMFYWLSNNRTIMMFRAANSSNALDIIERALTEDPTSITIDPNFPIGARINCFHHLRNL</sequence>
<reference evidence="5" key="1">
    <citation type="submission" date="2021-06" db="EMBL/GenBank/DDBJ databases">
        <authorList>
            <person name="Kallberg Y."/>
            <person name="Tangrot J."/>
            <person name="Rosling A."/>
        </authorList>
    </citation>
    <scope>NUCLEOTIDE SEQUENCE</scope>
    <source>
        <strain evidence="5">MA453B</strain>
    </source>
</reference>
<dbReference type="GO" id="GO:0043657">
    <property type="term" value="C:host cell"/>
    <property type="evidence" value="ECO:0007669"/>
    <property type="project" value="UniProtKB-SubCell"/>
</dbReference>
<dbReference type="EMBL" id="CAJVPY010010861">
    <property type="protein sequence ID" value="CAG8722412.1"/>
    <property type="molecule type" value="Genomic_DNA"/>
</dbReference>
<dbReference type="InterPro" id="IPR045379">
    <property type="entry name" value="Crinkler_N"/>
</dbReference>
<evidence type="ECO:0000259" key="4">
    <source>
        <dbReference type="Pfam" id="PF20147"/>
    </source>
</evidence>
<comment type="subcellular location">
    <subcellularLocation>
        <location evidence="1">Host cell</location>
    </subcellularLocation>
    <subcellularLocation>
        <location evidence="2">Secreted</location>
    </subcellularLocation>
</comment>
<dbReference type="AlphaFoldDB" id="A0A9N9NCK9"/>
<dbReference type="GO" id="GO:0005576">
    <property type="term" value="C:extracellular region"/>
    <property type="evidence" value="ECO:0007669"/>
    <property type="project" value="UniProtKB-SubCell"/>
</dbReference>
<evidence type="ECO:0000313" key="6">
    <source>
        <dbReference type="Proteomes" id="UP000789405"/>
    </source>
</evidence>
<dbReference type="Pfam" id="PF20147">
    <property type="entry name" value="Crinkler"/>
    <property type="match status" value="1"/>
</dbReference>
<accession>A0A9N9NCK9</accession>
<feature type="domain" description="Crinkler effector protein N-terminal" evidence="4">
    <location>
        <begin position="2"/>
        <end position="95"/>
    </location>
</feature>
<protein>
    <submittedName>
        <fullName evidence="5">4790_t:CDS:1</fullName>
    </submittedName>
</protein>
<evidence type="ECO:0000256" key="3">
    <source>
        <dbReference type="ARBA" id="ARBA00022525"/>
    </source>
</evidence>
<dbReference type="OrthoDB" id="2319664at2759"/>
<keyword evidence="3" id="KW-0964">Secreted</keyword>